<dbReference type="InterPro" id="IPR018155">
    <property type="entry name" value="Hyaluronidase"/>
</dbReference>
<keyword evidence="12" id="KW-1185">Reference proteome</keyword>
<reference evidence="11" key="1">
    <citation type="submission" date="2020-10" db="EMBL/GenBank/DDBJ databases">
        <title>Chromosome-scale genome assembly of the Allis shad, Alosa alosa.</title>
        <authorList>
            <person name="Margot Z."/>
            <person name="Christophe K."/>
            <person name="Cabau C."/>
            <person name="Louis A."/>
            <person name="Berthelot C."/>
            <person name="Parey E."/>
            <person name="Roest Crollius H."/>
            <person name="Montfort J."/>
            <person name="Robinson-Rechavi M."/>
            <person name="Bucao C."/>
            <person name="Bouchez O."/>
            <person name="Gislard M."/>
            <person name="Lluch J."/>
            <person name="Milhes M."/>
            <person name="Lampietro C."/>
            <person name="Lopez Roques C."/>
            <person name="Donnadieu C."/>
            <person name="Braasch I."/>
            <person name="Desvignes T."/>
            <person name="Postlethwait J."/>
            <person name="Bobe J."/>
            <person name="Guiguen Y."/>
        </authorList>
    </citation>
    <scope>NUCLEOTIDE SEQUENCE</scope>
    <source>
        <strain evidence="11">M-15738</strain>
        <tissue evidence="11">Blood</tissue>
    </source>
</reference>
<keyword evidence="3 9" id="KW-0378">Hydrolase</keyword>
<comment type="similarity">
    <text evidence="2 6 9">Belongs to the glycosyl hydrolase 56 family.</text>
</comment>
<keyword evidence="4 8" id="KW-1015">Disulfide bond</keyword>
<dbReference type="GO" id="GO:0030214">
    <property type="term" value="P:hyaluronan catabolic process"/>
    <property type="evidence" value="ECO:0007669"/>
    <property type="project" value="TreeGrafter"/>
</dbReference>
<evidence type="ECO:0000256" key="8">
    <source>
        <dbReference type="PIRSR" id="PIRSR038193-3"/>
    </source>
</evidence>
<gene>
    <name evidence="11" type="ORF">AALO_G00058410</name>
</gene>
<evidence type="ECO:0000256" key="9">
    <source>
        <dbReference type="RuleBase" id="RU610713"/>
    </source>
</evidence>
<evidence type="ECO:0000256" key="5">
    <source>
        <dbReference type="ARBA" id="ARBA00023295"/>
    </source>
</evidence>
<dbReference type="PIRSF" id="PIRSF038193">
    <property type="entry name" value="Hyaluronidase"/>
    <property type="match status" value="1"/>
</dbReference>
<dbReference type="GO" id="GO:0004415">
    <property type="term" value="F:hyalurononglucosaminidase activity"/>
    <property type="evidence" value="ECO:0007669"/>
    <property type="project" value="UniProtKB-UniRule"/>
</dbReference>
<feature type="active site" description="Proton donor" evidence="7">
    <location>
        <position position="146"/>
    </location>
</feature>
<evidence type="ECO:0000256" key="3">
    <source>
        <dbReference type="ARBA" id="ARBA00022801"/>
    </source>
</evidence>
<evidence type="ECO:0000256" key="6">
    <source>
        <dbReference type="PIRNR" id="PIRNR038193"/>
    </source>
</evidence>
<evidence type="ECO:0000256" key="4">
    <source>
        <dbReference type="ARBA" id="ARBA00023157"/>
    </source>
</evidence>
<dbReference type="Gene3D" id="3.20.20.70">
    <property type="entry name" value="Aldolase class I"/>
    <property type="match status" value="1"/>
</dbReference>
<keyword evidence="5 9" id="KW-0326">Glycosidase</keyword>
<name>A0AAV6H5T3_9TELE</name>
<sequence length="435" mass="48847">MASLFICGEGSSAMFFLCLSVLISEVSPSPASLNASLSEEGRLTTHGFPVIWNMPTRRCQHRYGVSLPLEKYGIMHNPKEHFWGPEVSLFYQQRLGLYPYLTHTGSPVNGGIPQLADLKGHLLLAGEQLDAALGQDFNGLAVLDWEAWQPLWTWDFGAKVAYRKLSERLARLNHPELRPQEVRSLAKREFEEAGRTFMLETLRLCMTLRPAAFWGFYGFPPCYNTNLGGPGGYTGQCHKGTSLLNDRLAWLWRESSALYPSVYVPWKLAQHGHTQLMVRHRILEALRVATQHATYLTPTAVIPYARVAFSHTLQFLNKTYLEKVLGESAALGVDGLVLWGELSFAQSKHHCLQLRDYIESVLGEYVVQLRRGVQRCGQVVCGGHGRCARRQPHSGYMIPLGNEMSDPNRLRQAFQCVCGPGWSGRSCEKDKPATE</sequence>
<dbReference type="InterPro" id="IPR017853">
    <property type="entry name" value="GH"/>
</dbReference>
<dbReference type="GO" id="GO:0001669">
    <property type="term" value="C:acrosomal vesicle"/>
    <property type="evidence" value="ECO:0007669"/>
    <property type="project" value="TreeGrafter"/>
</dbReference>
<proteinExistence type="inferred from homology"/>
<dbReference type="SUPFAM" id="SSF51445">
    <property type="entry name" value="(Trans)glycosidases"/>
    <property type="match status" value="1"/>
</dbReference>
<dbReference type="AlphaFoldDB" id="A0AAV6H5T3"/>
<dbReference type="EMBL" id="JADWDJ010000004">
    <property type="protein sequence ID" value="KAG5282655.1"/>
    <property type="molecule type" value="Genomic_DNA"/>
</dbReference>
<feature type="disulfide bond" evidence="8">
    <location>
        <begin position="376"/>
        <end position="387"/>
    </location>
</feature>
<feature type="disulfide bond" evidence="8">
    <location>
        <begin position="381"/>
        <end position="416"/>
    </location>
</feature>
<comment type="caution">
    <text evidence="11">The sequence shown here is derived from an EMBL/GenBank/DDBJ whole genome shotgun (WGS) entry which is preliminary data.</text>
</comment>
<organism evidence="11 12">
    <name type="scientific">Alosa alosa</name>
    <name type="common">allis shad</name>
    <dbReference type="NCBI Taxonomy" id="278164"/>
    <lineage>
        <taxon>Eukaryota</taxon>
        <taxon>Metazoa</taxon>
        <taxon>Chordata</taxon>
        <taxon>Craniata</taxon>
        <taxon>Vertebrata</taxon>
        <taxon>Euteleostomi</taxon>
        <taxon>Actinopterygii</taxon>
        <taxon>Neopterygii</taxon>
        <taxon>Teleostei</taxon>
        <taxon>Clupei</taxon>
        <taxon>Clupeiformes</taxon>
        <taxon>Clupeoidei</taxon>
        <taxon>Clupeidae</taxon>
        <taxon>Alosa</taxon>
    </lineage>
</organism>
<evidence type="ECO:0000256" key="2">
    <source>
        <dbReference type="ARBA" id="ARBA00008871"/>
    </source>
</evidence>
<evidence type="ECO:0000256" key="7">
    <source>
        <dbReference type="PIRSR" id="PIRSR038193-1"/>
    </source>
</evidence>
<dbReference type="Pfam" id="PF01630">
    <property type="entry name" value="Glyco_hydro_56"/>
    <property type="match status" value="1"/>
</dbReference>
<dbReference type="PRINTS" id="PR00846">
    <property type="entry name" value="GLHYDRLASE56"/>
</dbReference>
<feature type="chain" id="PRO_5043978005" description="Hyaluronidase" evidence="10">
    <location>
        <begin position="29"/>
        <end position="435"/>
    </location>
</feature>
<protein>
    <recommendedName>
        <fullName evidence="9">Hyaluronidase</fullName>
        <ecNumber evidence="9">3.2.1.35</ecNumber>
    </recommendedName>
</protein>
<accession>A0AAV6H5T3</accession>
<evidence type="ECO:0000313" key="12">
    <source>
        <dbReference type="Proteomes" id="UP000823561"/>
    </source>
</evidence>
<evidence type="ECO:0000313" key="11">
    <source>
        <dbReference type="EMBL" id="KAG5282655.1"/>
    </source>
</evidence>
<evidence type="ECO:0000256" key="1">
    <source>
        <dbReference type="ARBA" id="ARBA00000251"/>
    </source>
</evidence>
<comment type="catalytic activity">
    <reaction evidence="1 9">
        <text>Random hydrolysis of (1-&gt;4)-linkages between N-acetyl-beta-D-glucosamine and D-glucuronate residues in hyaluronate.</text>
        <dbReference type="EC" id="3.2.1.35"/>
    </reaction>
</comment>
<feature type="signal peptide" evidence="10">
    <location>
        <begin position="1"/>
        <end position="28"/>
    </location>
</feature>
<dbReference type="PANTHER" id="PTHR11769">
    <property type="entry name" value="HYALURONIDASE"/>
    <property type="match status" value="1"/>
</dbReference>
<feature type="disulfide bond" evidence="8">
    <location>
        <begin position="59"/>
        <end position="351"/>
    </location>
</feature>
<dbReference type="InterPro" id="IPR013785">
    <property type="entry name" value="Aldolase_TIM"/>
</dbReference>
<feature type="disulfide bond" evidence="8">
    <location>
        <begin position="222"/>
        <end position="237"/>
    </location>
</feature>
<keyword evidence="10" id="KW-0732">Signal</keyword>
<dbReference type="Proteomes" id="UP000823561">
    <property type="component" value="Chromosome 4"/>
</dbReference>
<evidence type="ECO:0000256" key="10">
    <source>
        <dbReference type="SAM" id="SignalP"/>
    </source>
</evidence>
<dbReference type="EC" id="3.2.1.35" evidence="9"/>
<dbReference type="GO" id="GO:0005975">
    <property type="term" value="P:carbohydrate metabolic process"/>
    <property type="evidence" value="ECO:0007669"/>
    <property type="project" value="UniProtKB-UniRule"/>
</dbReference>
<feature type="disulfide bond" evidence="8">
    <location>
        <begin position="418"/>
        <end position="427"/>
    </location>
</feature>
<dbReference type="FunFam" id="3.20.20.70:FF:000065">
    <property type="entry name" value="Hyaluronidase"/>
    <property type="match status" value="1"/>
</dbReference>
<dbReference type="PANTHER" id="PTHR11769:SF19">
    <property type="entry name" value="HYALURONIDASE-3"/>
    <property type="match status" value="1"/>
</dbReference>